<protein>
    <recommendedName>
        <fullName evidence="10">ATP synthase subunit d, mitochondrial</fullName>
    </recommendedName>
</protein>
<reference evidence="11" key="1">
    <citation type="submission" date="2019-05" db="EMBL/GenBank/DDBJ databases">
        <title>Annotation for the trematode Fasciolopsis buski.</title>
        <authorList>
            <person name="Choi Y.-J."/>
        </authorList>
    </citation>
    <scope>NUCLEOTIDE SEQUENCE</scope>
    <source>
        <strain evidence="11">HT</strain>
        <tissue evidence="11">Whole worm</tissue>
    </source>
</reference>
<evidence type="ECO:0000256" key="1">
    <source>
        <dbReference type="ARBA" id="ARBA00004273"/>
    </source>
</evidence>
<dbReference type="SUPFAM" id="SSF161065">
    <property type="entry name" value="ATP synthase D chain-like"/>
    <property type="match status" value="1"/>
</dbReference>
<accession>A0A8E0VG29</accession>
<dbReference type="GO" id="GO:0015986">
    <property type="term" value="P:proton motive force-driven ATP synthesis"/>
    <property type="evidence" value="ECO:0007669"/>
    <property type="project" value="UniProtKB-UniRule"/>
</dbReference>
<dbReference type="EMBL" id="LUCM01009816">
    <property type="protein sequence ID" value="KAA0186345.1"/>
    <property type="molecule type" value="Genomic_DNA"/>
</dbReference>
<dbReference type="Proteomes" id="UP000728185">
    <property type="component" value="Unassembled WGS sequence"/>
</dbReference>
<keyword evidence="3 10" id="KW-0813">Transport</keyword>
<dbReference type="PIRSF" id="PIRSF005514">
    <property type="entry name" value="ATPase_F0_D_mt"/>
    <property type="match status" value="1"/>
</dbReference>
<keyword evidence="5 10" id="KW-0375">Hydrogen ion transport</keyword>
<dbReference type="AlphaFoldDB" id="A0A8E0VG29"/>
<evidence type="ECO:0000256" key="9">
    <source>
        <dbReference type="ARBA" id="ARBA00023136"/>
    </source>
</evidence>
<name>A0A8E0VG29_9TREM</name>
<evidence type="ECO:0000256" key="6">
    <source>
        <dbReference type="ARBA" id="ARBA00022792"/>
    </source>
</evidence>
<evidence type="ECO:0000256" key="7">
    <source>
        <dbReference type="ARBA" id="ARBA00023065"/>
    </source>
</evidence>
<comment type="caution">
    <text evidence="11">The sequence shown here is derived from an EMBL/GenBank/DDBJ whole genome shotgun (WGS) entry which is preliminary data.</text>
</comment>
<evidence type="ECO:0000256" key="4">
    <source>
        <dbReference type="ARBA" id="ARBA00022547"/>
    </source>
</evidence>
<dbReference type="Gene3D" id="6.10.280.70">
    <property type="match status" value="1"/>
</dbReference>
<keyword evidence="7 10" id="KW-0406">Ion transport</keyword>
<keyword evidence="8 10" id="KW-0496">Mitochondrion</keyword>
<dbReference type="InterPro" id="IPR008689">
    <property type="entry name" value="ATP_synth_F0_dsu_mt"/>
</dbReference>
<dbReference type="GO" id="GO:0005743">
    <property type="term" value="C:mitochondrial inner membrane"/>
    <property type="evidence" value="ECO:0007669"/>
    <property type="project" value="UniProtKB-SubCell"/>
</dbReference>
<evidence type="ECO:0000313" key="12">
    <source>
        <dbReference type="Proteomes" id="UP000728185"/>
    </source>
</evidence>
<keyword evidence="12" id="KW-1185">Reference proteome</keyword>
<evidence type="ECO:0000313" key="11">
    <source>
        <dbReference type="EMBL" id="KAA0186345.1"/>
    </source>
</evidence>
<sequence>MASRRVARSAVNWVELQKRCPKHQLDQFRDFKTRIDGVVSKISSLPDTLPPINWDAYAQTVPIPGLVARFQKEYESLQVEYPKDVLNVKEKVQDEGEQLLETAKRHMAACEKMKDSANKMKSAVSKLPKLDELIPEVTLAYFPLTNLDPFKTGEVKKSENKTILKSTAPKMHWNFN</sequence>
<evidence type="ECO:0000256" key="10">
    <source>
        <dbReference type="PIRNR" id="PIRNR005514"/>
    </source>
</evidence>
<gene>
    <name evidence="11" type="ORF">FBUS_08559</name>
</gene>
<evidence type="ECO:0000256" key="2">
    <source>
        <dbReference type="ARBA" id="ARBA00006842"/>
    </source>
</evidence>
<dbReference type="InterPro" id="IPR036228">
    <property type="entry name" value="ATP_synth_F0_dsu_sf_mt"/>
</dbReference>
<dbReference type="PANTHER" id="PTHR12700">
    <property type="entry name" value="ATP SYNTHASE SUBUNIT D, MITOCHONDRIAL"/>
    <property type="match status" value="1"/>
</dbReference>
<comment type="subcellular location">
    <subcellularLocation>
        <location evidence="1 10">Mitochondrion inner membrane</location>
    </subcellularLocation>
</comment>
<keyword evidence="4" id="KW-0138">CF(0)</keyword>
<evidence type="ECO:0000256" key="3">
    <source>
        <dbReference type="ARBA" id="ARBA00022448"/>
    </source>
</evidence>
<keyword evidence="6 10" id="KW-0999">Mitochondrion inner membrane</keyword>
<dbReference type="GO" id="GO:0045259">
    <property type="term" value="C:proton-transporting ATP synthase complex"/>
    <property type="evidence" value="ECO:0007669"/>
    <property type="project" value="UniProtKB-KW"/>
</dbReference>
<organism evidence="11 12">
    <name type="scientific">Fasciolopsis buskii</name>
    <dbReference type="NCBI Taxonomy" id="27845"/>
    <lineage>
        <taxon>Eukaryota</taxon>
        <taxon>Metazoa</taxon>
        <taxon>Spiralia</taxon>
        <taxon>Lophotrochozoa</taxon>
        <taxon>Platyhelminthes</taxon>
        <taxon>Trematoda</taxon>
        <taxon>Digenea</taxon>
        <taxon>Plagiorchiida</taxon>
        <taxon>Echinostomata</taxon>
        <taxon>Echinostomatoidea</taxon>
        <taxon>Fasciolidae</taxon>
        <taxon>Fasciolopsis</taxon>
    </lineage>
</organism>
<dbReference type="Pfam" id="PF05873">
    <property type="entry name" value="Mt_ATP-synt_D"/>
    <property type="match status" value="1"/>
</dbReference>
<keyword evidence="9 10" id="KW-0472">Membrane</keyword>
<evidence type="ECO:0000256" key="8">
    <source>
        <dbReference type="ARBA" id="ARBA00023128"/>
    </source>
</evidence>
<proteinExistence type="inferred from homology"/>
<dbReference type="OrthoDB" id="35799at2759"/>
<comment type="function">
    <text evidence="10">Mitochondrial membrane ATP synthase (F(1)F(0) ATP synthase or Complex V) produces ATP from ADP in the presence of a proton gradient across the membrane which is generated by electron transport complexes of the respiratory chain. F-type ATPases consist of two structural domains, F(1) - containing the extramembraneous catalytic core, and F(0) - containing the membrane proton channel, linked together by a central stalk and a peripheral stalk. During catalysis, ATP synthesis in the catalytic domain of F(1) is coupled via a rotary mechanism of the central stalk subunits to proton translocation.</text>
</comment>
<evidence type="ECO:0000256" key="5">
    <source>
        <dbReference type="ARBA" id="ARBA00022781"/>
    </source>
</evidence>
<comment type="similarity">
    <text evidence="2 10">Belongs to the ATPase d subunit family.</text>
</comment>
<dbReference type="GO" id="GO:0015078">
    <property type="term" value="F:proton transmembrane transporter activity"/>
    <property type="evidence" value="ECO:0007669"/>
    <property type="project" value="InterPro"/>
</dbReference>